<feature type="compositionally biased region" description="Basic residues" evidence="4">
    <location>
        <begin position="1"/>
        <end position="19"/>
    </location>
</feature>
<dbReference type="GO" id="GO:0008168">
    <property type="term" value="F:methyltransferase activity"/>
    <property type="evidence" value="ECO:0007669"/>
    <property type="project" value="UniProtKB-KW"/>
</dbReference>
<evidence type="ECO:0000256" key="1">
    <source>
        <dbReference type="ARBA" id="ARBA00008361"/>
    </source>
</evidence>
<proteinExistence type="inferred from homology"/>
<comment type="similarity">
    <text evidence="1">Belongs to the methyltransferase superfamily.</text>
</comment>
<evidence type="ECO:0000256" key="4">
    <source>
        <dbReference type="SAM" id="MobiDB-lite"/>
    </source>
</evidence>
<evidence type="ECO:0000256" key="2">
    <source>
        <dbReference type="ARBA" id="ARBA00022603"/>
    </source>
</evidence>
<dbReference type="Gramene" id="Pp3c7_22960V3.3">
    <property type="protein sequence ID" value="Pp3c7_22960V3.3"/>
    <property type="gene ID" value="Pp3c7_22960"/>
</dbReference>
<dbReference type="InterPro" id="IPR029063">
    <property type="entry name" value="SAM-dependent_MTases_sf"/>
</dbReference>
<accession>A0A7I4E756</accession>
<dbReference type="Proteomes" id="UP000006727">
    <property type="component" value="Chromosome 7"/>
</dbReference>
<reference evidence="5 6" key="2">
    <citation type="journal article" date="2018" name="Plant J.">
        <title>The Physcomitrella patens chromosome-scale assembly reveals moss genome structure and evolution.</title>
        <authorList>
            <person name="Lang D."/>
            <person name="Ullrich K.K."/>
            <person name="Murat F."/>
            <person name="Fuchs J."/>
            <person name="Jenkins J."/>
            <person name="Haas F.B."/>
            <person name="Piednoel M."/>
            <person name="Gundlach H."/>
            <person name="Van Bel M."/>
            <person name="Meyberg R."/>
            <person name="Vives C."/>
            <person name="Morata J."/>
            <person name="Symeonidi A."/>
            <person name="Hiss M."/>
            <person name="Muchero W."/>
            <person name="Kamisugi Y."/>
            <person name="Saleh O."/>
            <person name="Blanc G."/>
            <person name="Decker E.L."/>
            <person name="van Gessel N."/>
            <person name="Grimwood J."/>
            <person name="Hayes R.D."/>
            <person name="Graham S.W."/>
            <person name="Gunter L.E."/>
            <person name="McDaniel S.F."/>
            <person name="Hoernstein S.N.W."/>
            <person name="Larsson A."/>
            <person name="Li F.W."/>
            <person name="Perroud P.F."/>
            <person name="Phillips J."/>
            <person name="Ranjan P."/>
            <person name="Rokshar D.S."/>
            <person name="Rothfels C.J."/>
            <person name="Schneider L."/>
            <person name="Shu S."/>
            <person name="Stevenson D.W."/>
            <person name="Thummler F."/>
            <person name="Tillich M."/>
            <person name="Villarreal Aguilar J.C."/>
            <person name="Widiez T."/>
            <person name="Wong G.K."/>
            <person name="Wymore A."/>
            <person name="Zhang Y."/>
            <person name="Zimmer A.D."/>
            <person name="Quatrano R.S."/>
            <person name="Mayer K.F.X."/>
            <person name="Goodstein D."/>
            <person name="Casacuberta J.M."/>
            <person name="Vandepoele K."/>
            <person name="Reski R."/>
            <person name="Cuming A.C."/>
            <person name="Tuskan G.A."/>
            <person name="Maumus F."/>
            <person name="Salse J."/>
            <person name="Schmutz J."/>
            <person name="Rensing S.A."/>
        </authorList>
    </citation>
    <scope>NUCLEOTIDE SEQUENCE [LARGE SCALE GENOMIC DNA]</scope>
    <source>
        <strain evidence="5 6">cv. Gransden 2004</strain>
    </source>
</reference>
<evidence type="ECO:0000256" key="3">
    <source>
        <dbReference type="ARBA" id="ARBA00022679"/>
    </source>
</evidence>
<dbReference type="PANTHER" id="PTHR12176">
    <property type="entry name" value="SAM-DEPENDENT METHYLTRANSFERASE SUPERFAMILY PROTEIN"/>
    <property type="match status" value="1"/>
</dbReference>
<dbReference type="InterPro" id="IPR051419">
    <property type="entry name" value="Lys/N-term_MeTrsfase_sf"/>
</dbReference>
<reference evidence="5" key="3">
    <citation type="submission" date="2020-12" db="UniProtKB">
        <authorList>
            <consortium name="EnsemblPlants"/>
        </authorList>
    </citation>
    <scope>IDENTIFICATION</scope>
</reference>
<evidence type="ECO:0000313" key="6">
    <source>
        <dbReference type="Proteomes" id="UP000006727"/>
    </source>
</evidence>
<keyword evidence="2" id="KW-0489">Methyltransferase</keyword>
<evidence type="ECO:0000313" key="5">
    <source>
        <dbReference type="EnsemblPlants" id="Pp3c7_22960V3.3"/>
    </source>
</evidence>
<reference evidence="5 6" key="1">
    <citation type="journal article" date="2008" name="Science">
        <title>The Physcomitrella genome reveals evolutionary insights into the conquest of land by plants.</title>
        <authorList>
            <person name="Rensing S."/>
            <person name="Lang D."/>
            <person name="Zimmer A."/>
            <person name="Terry A."/>
            <person name="Salamov A."/>
            <person name="Shapiro H."/>
            <person name="Nishiyama T."/>
            <person name="Perroud P.-F."/>
            <person name="Lindquist E."/>
            <person name="Kamisugi Y."/>
            <person name="Tanahashi T."/>
            <person name="Sakakibara K."/>
            <person name="Fujita T."/>
            <person name="Oishi K."/>
            <person name="Shin-I T."/>
            <person name="Kuroki Y."/>
            <person name="Toyoda A."/>
            <person name="Suzuki Y."/>
            <person name="Hashimoto A."/>
            <person name="Yamaguchi K."/>
            <person name="Sugano A."/>
            <person name="Kohara Y."/>
            <person name="Fujiyama A."/>
            <person name="Anterola A."/>
            <person name="Aoki S."/>
            <person name="Ashton N."/>
            <person name="Barbazuk W.B."/>
            <person name="Barker E."/>
            <person name="Bennetzen J."/>
            <person name="Bezanilla M."/>
            <person name="Blankenship R."/>
            <person name="Cho S.H."/>
            <person name="Dutcher S."/>
            <person name="Estelle M."/>
            <person name="Fawcett J.A."/>
            <person name="Gundlach H."/>
            <person name="Hanada K."/>
            <person name="Heyl A."/>
            <person name="Hicks K.A."/>
            <person name="Hugh J."/>
            <person name="Lohr M."/>
            <person name="Mayer K."/>
            <person name="Melkozernov A."/>
            <person name="Murata T."/>
            <person name="Nelson D."/>
            <person name="Pils B."/>
            <person name="Prigge M."/>
            <person name="Reiss B."/>
            <person name="Renner T."/>
            <person name="Rombauts S."/>
            <person name="Rushton P."/>
            <person name="Sanderfoot A."/>
            <person name="Schween G."/>
            <person name="Shiu S.-H."/>
            <person name="Stueber K."/>
            <person name="Theodoulou F.L."/>
            <person name="Tu H."/>
            <person name="Van de Peer Y."/>
            <person name="Verrier P.J."/>
            <person name="Waters E."/>
            <person name="Wood A."/>
            <person name="Yang L."/>
            <person name="Cove D."/>
            <person name="Cuming A."/>
            <person name="Hasebe M."/>
            <person name="Lucas S."/>
            <person name="Mishler D.B."/>
            <person name="Reski R."/>
            <person name="Grigoriev I."/>
            <person name="Quatrano R.S."/>
            <person name="Boore J.L."/>
        </authorList>
    </citation>
    <scope>NUCLEOTIDE SEQUENCE [LARGE SCALE GENOMIC DNA]</scope>
    <source>
        <strain evidence="5 6">cv. Gransden 2004</strain>
    </source>
</reference>
<dbReference type="PANTHER" id="PTHR12176:SF66">
    <property type="entry name" value="S-ADENOSYL-L-METHIONINE-DEPENDENT METHYLTRANSFERASES SUPERFAMILY PROTEIN"/>
    <property type="match status" value="1"/>
</dbReference>
<protein>
    <recommendedName>
        <fullName evidence="7">Methyltransferase type 11 domain-containing protein</fullName>
    </recommendedName>
</protein>
<dbReference type="AlphaFoldDB" id="A0A7I4E756"/>
<evidence type="ECO:0008006" key="7">
    <source>
        <dbReference type="Google" id="ProtNLM"/>
    </source>
</evidence>
<dbReference type="GO" id="GO:0032259">
    <property type="term" value="P:methylation"/>
    <property type="evidence" value="ECO:0007669"/>
    <property type="project" value="UniProtKB-KW"/>
</dbReference>
<dbReference type="EMBL" id="ABEU02000007">
    <property type="status" value="NOT_ANNOTATED_CDS"/>
    <property type="molecule type" value="Genomic_DNA"/>
</dbReference>
<sequence>MAPKKKKGEGKKAGRRKEKGFKGPGKILAYHDEEYWNSRYANQPEPFDWYQSYKELKGLFEMYLPKDNKILNAGCGNGMLGEDMVRDGYLDVVNVDNSSTCFDQLNLRYKGNKDIPSAFTCEFVNVPLQRMLNIKAQVACYVFRSVGLRCVRTQ</sequence>
<keyword evidence="3" id="KW-0808">Transferase</keyword>
<name>A0A7I4E756_PHYPA</name>
<feature type="region of interest" description="Disordered" evidence="4">
    <location>
        <begin position="1"/>
        <end position="24"/>
    </location>
</feature>
<dbReference type="Gene3D" id="3.40.50.150">
    <property type="entry name" value="Vaccinia Virus protein VP39"/>
    <property type="match status" value="1"/>
</dbReference>
<keyword evidence="6" id="KW-1185">Reference proteome</keyword>
<dbReference type="EnsemblPlants" id="Pp3c7_22960V3.3">
    <property type="protein sequence ID" value="Pp3c7_22960V3.3"/>
    <property type="gene ID" value="Pp3c7_22960"/>
</dbReference>
<organism evidence="5 6">
    <name type="scientific">Physcomitrium patens</name>
    <name type="common">Spreading-leaved earth moss</name>
    <name type="synonym">Physcomitrella patens</name>
    <dbReference type="NCBI Taxonomy" id="3218"/>
    <lineage>
        <taxon>Eukaryota</taxon>
        <taxon>Viridiplantae</taxon>
        <taxon>Streptophyta</taxon>
        <taxon>Embryophyta</taxon>
        <taxon>Bryophyta</taxon>
        <taxon>Bryophytina</taxon>
        <taxon>Bryopsida</taxon>
        <taxon>Funariidae</taxon>
        <taxon>Funariales</taxon>
        <taxon>Funariaceae</taxon>
        <taxon>Physcomitrium</taxon>
    </lineage>
</organism>
<dbReference type="SUPFAM" id="SSF53335">
    <property type="entry name" value="S-adenosyl-L-methionine-dependent methyltransferases"/>
    <property type="match status" value="1"/>
</dbReference>